<keyword evidence="2" id="KW-0175">Coiled coil</keyword>
<evidence type="ECO:0000256" key="2">
    <source>
        <dbReference type="SAM" id="Coils"/>
    </source>
</evidence>
<dbReference type="PANTHER" id="PTHR46268">
    <property type="entry name" value="STRESS RESPONSE PROTEIN NHAX"/>
    <property type="match status" value="1"/>
</dbReference>
<feature type="domain" description="UspA" evidence="3">
    <location>
        <begin position="161"/>
        <end position="284"/>
    </location>
</feature>
<dbReference type="CDD" id="cd00293">
    <property type="entry name" value="USP-like"/>
    <property type="match status" value="1"/>
</dbReference>
<name>A0AA51RQ32_9GAMM</name>
<evidence type="ECO:0000259" key="3">
    <source>
        <dbReference type="Pfam" id="PF00582"/>
    </source>
</evidence>
<dbReference type="AlphaFoldDB" id="A0AA51RQ32"/>
<dbReference type="PANTHER" id="PTHR46268:SF15">
    <property type="entry name" value="UNIVERSAL STRESS PROTEIN HP_0031"/>
    <property type="match status" value="1"/>
</dbReference>
<dbReference type="SUPFAM" id="SSF52402">
    <property type="entry name" value="Adenine nucleotide alpha hydrolases-like"/>
    <property type="match status" value="2"/>
</dbReference>
<dbReference type="KEGG" id="plei:Q9312_09930"/>
<evidence type="ECO:0000313" key="5">
    <source>
        <dbReference type="Proteomes" id="UP001239782"/>
    </source>
</evidence>
<dbReference type="Pfam" id="PF00582">
    <property type="entry name" value="Usp"/>
    <property type="match status" value="1"/>
</dbReference>
<protein>
    <submittedName>
        <fullName evidence="4">Universal stress protein</fullName>
    </submittedName>
</protein>
<evidence type="ECO:0000256" key="1">
    <source>
        <dbReference type="ARBA" id="ARBA00008791"/>
    </source>
</evidence>
<dbReference type="RefSeq" id="WP_309200684.1">
    <property type="nucleotide sequence ID" value="NZ_CP133548.1"/>
</dbReference>
<keyword evidence="5" id="KW-1185">Reference proteome</keyword>
<organism evidence="4 5">
    <name type="scientific">Pleionea litopenaei</name>
    <dbReference type="NCBI Taxonomy" id="3070815"/>
    <lineage>
        <taxon>Bacteria</taxon>
        <taxon>Pseudomonadati</taxon>
        <taxon>Pseudomonadota</taxon>
        <taxon>Gammaproteobacteria</taxon>
        <taxon>Oceanospirillales</taxon>
        <taxon>Pleioneaceae</taxon>
        <taxon>Pleionea</taxon>
    </lineage>
</organism>
<comment type="similarity">
    <text evidence="1">Belongs to the universal stress protein A family.</text>
</comment>
<feature type="coiled-coil region" evidence="2">
    <location>
        <begin position="60"/>
        <end position="89"/>
    </location>
</feature>
<proteinExistence type="inferred from homology"/>
<dbReference type="InterPro" id="IPR006016">
    <property type="entry name" value="UspA"/>
</dbReference>
<evidence type="ECO:0000313" key="4">
    <source>
        <dbReference type="EMBL" id="WMS85531.1"/>
    </source>
</evidence>
<accession>A0AA51RQ32</accession>
<reference evidence="4 5" key="1">
    <citation type="submission" date="2023-08" db="EMBL/GenBank/DDBJ databases">
        <title>Pleionea litopenaei sp. nov., isolated from stomach of juvenile Litopenaeus vannamei.</title>
        <authorList>
            <person name="Rho A.M."/>
            <person name="Hwang C.Y."/>
        </authorList>
    </citation>
    <scope>NUCLEOTIDE SEQUENCE [LARGE SCALE GENOMIC DNA]</scope>
    <source>
        <strain evidence="4 5">HL-JVS1</strain>
    </source>
</reference>
<sequence length="286" mass="32616">MSYKRILVHLDNHPSCDDRLKSGLLLANTFSAEINGIYIEPDHSAELILQSQMMQQNAPLVNANTQAAQQRLEQEKAELQKRISQFEDAALQPLPWRTERGNIRDVLSRFGQFNDIVIMTNMLDEDPLLSIKPPASEVAVNTKSPVLVIPEGLPMSAPLNNILVLWNGQPEASRAIHNALPLFKVTRQVTLFCFTVEQQEISHYLEARNQICEYLHAHNIETTMIDRAHHGRHGRIEQSILETWNQGDYQLVVTGTYDHSKIKELLFSSMTKQLLNHENMPLMLSH</sequence>
<dbReference type="EMBL" id="CP133548">
    <property type="protein sequence ID" value="WMS85531.1"/>
    <property type="molecule type" value="Genomic_DNA"/>
</dbReference>
<dbReference type="Proteomes" id="UP001239782">
    <property type="component" value="Chromosome"/>
</dbReference>
<dbReference type="Gene3D" id="3.40.50.12370">
    <property type="match status" value="1"/>
</dbReference>
<gene>
    <name evidence="4" type="ORF">Q9312_09930</name>
</gene>